<proteinExistence type="predicted"/>
<accession>A0AAU9JS42</accession>
<reference evidence="1" key="1">
    <citation type="submission" date="2021-09" db="EMBL/GenBank/DDBJ databases">
        <authorList>
            <consortium name="AG Swart"/>
            <person name="Singh M."/>
            <person name="Singh A."/>
            <person name="Seah K."/>
            <person name="Emmerich C."/>
        </authorList>
    </citation>
    <scope>NUCLEOTIDE SEQUENCE</scope>
    <source>
        <strain evidence="1">ATCC30299</strain>
    </source>
</reference>
<dbReference type="Proteomes" id="UP001162131">
    <property type="component" value="Unassembled WGS sequence"/>
</dbReference>
<keyword evidence="2" id="KW-1185">Reference proteome</keyword>
<sequence>MYTLGREAKIPWDSEEPFPPKKLITTHFDKDIAEPCPFPLKEISTNVIHNHEKNNYLPKPFNIPQNFKVDDGTRASSPISYTRLSPSPLIPSKQAQAFDSFDEESNSTYNRKVDSIKSQLEQLYLVRDRHIGIKLYINSIKEQLQNNLKLGVAELQSKRNAYVAQIDEQYDLSFNQLCINHKEKELKIKIKDQELECVLCQIKNTISTIELKLRAEPKQRFMDHFDKIYRESEETLKVWAPECDLSPEWTHLDTPSFDLHIKPRDVELPKENKLLNDINLSEISKTSDALTLRTENSHKELMSDEIPIQDEKKNFNLPCGSHRCSLRRRGQSTDKSKKDKNYEELAKKNLEMAQRISKIEKSIADKSIHISRKPSVELATEATSRSNSDILSTFEESESLISISTLFTEDSDHFKLNPSLNRLKIYIPQGYPAYSNYYYVKYYSESKIEDILNSLCETMKINKDEYVLKVKEKEGKSRSLGVNEKVNDLYKIDKRNWPKVFLQKIKV</sequence>
<gene>
    <name evidence="1" type="ORF">BSTOLATCC_MIC50173</name>
</gene>
<dbReference type="AlphaFoldDB" id="A0AAU9JS42"/>
<comment type="caution">
    <text evidence="1">The sequence shown here is derived from an EMBL/GenBank/DDBJ whole genome shotgun (WGS) entry which is preliminary data.</text>
</comment>
<protein>
    <submittedName>
        <fullName evidence="1">Uncharacterized protein</fullName>
    </submittedName>
</protein>
<evidence type="ECO:0000313" key="1">
    <source>
        <dbReference type="EMBL" id="CAG9330063.1"/>
    </source>
</evidence>
<name>A0AAU9JS42_9CILI</name>
<organism evidence="1 2">
    <name type="scientific">Blepharisma stoltei</name>
    <dbReference type="NCBI Taxonomy" id="1481888"/>
    <lineage>
        <taxon>Eukaryota</taxon>
        <taxon>Sar</taxon>
        <taxon>Alveolata</taxon>
        <taxon>Ciliophora</taxon>
        <taxon>Postciliodesmatophora</taxon>
        <taxon>Heterotrichea</taxon>
        <taxon>Heterotrichida</taxon>
        <taxon>Blepharismidae</taxon>
        <taxon>Blepharisma</taxon>
    </lineage>
</organism>
<evidence type="ECO:0000313" key="2">
    <source>
        <dbReference type="Proteomes" id="UP001162131"/>
    </source>
</evidence>
<dbReference type="EMBL" id="CAJZBQ010000050">
    <property type="protein sequence ID" value="CAG9330063.1"/>
    <property type="molecule type" value="Genomic_DNA"/>
</dbReference>